<feature type="domain" description="ABC transmembrane type-1" evidence="9">
    <location>
        <begin position="44"/>
        <end position="336"/>
    </location>
</feature>
<reference evidence="10 11" key="2">
    <citation type="submission" date="2015-10" db="EMBL/GenBank/DDBJ databases">
        <title>Draft Genome Sequence of Prosthecomicrobium hirschii ATCC 27832.</title>
        <authorList>
            <person name="Daniel J."/>
            <person name="Givan S.A."/>
            <person name="Brun Y.V."/>
            <person name="Brown P.J."/>
        </authorList>
    </citation>
    <scope>NUCLEOTIDE SEQUENCE [LARGE SCALE GENOMIC DNA]</scope>
    <source>
        <strain evidence="10 11">16</strain>
    </source>
</reference>
<evidence type="ECO:0000256" key="2">
    <source>
        <dbReference type="ARBA" id="ARBA00022448"/>
    </source>
</evidence>
<evidence type="ECO:0000256" key="5">
    <source>
        <dbReference type="ARBA" id="ARBA00022840"/>
    </source>
</evidence>
<evidence type="ECO:0000313" key="11">
    <source>
        <dbReference type="Proteomes" id="UP000048984"/>
    </source>
</evidence>
<dbReference type="EMBL" id="LJYW01000001">
    <property type="protein sequence ID" value="KPL54625.1"/>
    <property type="molecule type" value="Genomic_DNA"/>
</dbReference>
<comment type="subcellular location">
    <subcellularLocation>
        <location evidence="1">Cell membrane</location>
        <topology evidence="1">Multi-pass membrane protein</topology>
    </subcellularLocation>
</comment>
<dbReference type="Pfam" id="PF00005">
    <property type="entry name" value="ABC_tran"/>
    <property type="match status" value="1"/>
</dbReference>
<dbReference type="AlphaFoldDB" id="A0A0N8GFL1"/>
<feature type="transmembrane region" description="Helical" evidence="8">
    <location>
        <begin position="32"/>
        <end position="49"/>
    </location>
</feature>
<feature type="transmembrane region" description="Helical" evidence="8">
    <location>
        <begin position="192"/>
        <end position="212"/>
    </location>
</feature>
<accession>A0A0N8GFL1</accession>
<organism evidence="10 11">
    <name type="scientific">Prosthecodimorpha hirschii</name>
    <dbReference type="NCBI Taxonomy" id="665126"/>
    <lineage>
        <taxon>Bacteria</taxon>
        <taxon>Pseudomonadati</taxon>
        <taxon>Pseudomonadota</taxon>
        <taxon>Alphaproteobacteria</taxon>
        <taxon>Hyphomicrobiales</taxon>
        <taxon>Ancalomicrobiaceae</taxon>
        <taxon>Prosthecodimorpha</taxon>
    </lineage>
</organism>
<dbReference type="GO" id="GO:0005524">
    <property type="term" value="F:ATP binding"/>
    <property type="evidence" value="ECO:0007669"/>
    <property type="project" value="UniProtKB-KW"/>
</dbReference>
<dbReference type="Pfam" id="PF06472">
    <property type="entry name" value="ABC_membrane_2"/>
    <property type="match status" value="1"/>
</dbReference>
<keyword evidence="5" id="KW-0067">ATP-binding</keyword>
<keyword evidence="4" id="KW-0547">Nucleotide-binding</keyword>
<reference evidence="10 11" key="1">
    <citation type="submission" date="2015-09" db="EMBL/GenBank/DDBJ databases">
        <authorList>
            <consortium name="Swine Surveillance"/>
        </authorList>
    </citation>
    <scope>NUCLEOTIDE SEQUENCE [LARGE SCALE GENOMIC DNA]</scope>
    <source>
        <strain evidence="10 11">16</strain>
    </source>
</reference>
<dbReference type="InterPro" id="IPR003439">
    <property type="entry name" value="ABC_transporter-like_ATP-bd"/>
</dbReference>
<keyword evidence="11" id="KW-1185">Reference proteome</keyword>
<dbReference type="PANTHER" id="PTHR11384:SF59">
    <property type="entry name" value="LYSOSOMAL COBALAMIN TRANSPORTER ABCD4"/>
    <property type="match status" value="1"/>
</dbReference>
<dbReference type="GO" id="GO:0005886">
    <property type="term" value="C:plasma membrane"/>
    <property type="evidence" value="ECO:0007669"/>
    <property type="project" value="UniProtKB-SubCell"/>
</dbReference>
<dbReference type="InterPro" id="IPR036640">
    <property type="entry name" value="ABC1_TM_sf"/>
</dbReference>
<dbReference type="Proteomes" id="UP000048984">
    <property type="component" value="Unassembled WGS sequence"/>
</dbReference>
<dbReference type="SUPFAM" id="SSF90123">
    <property type="entry name" value="ABC transporter transmembrane region"/>
    <property type="match status" value="1"/>
</dbReference>
<dbReference type="Gene3D" id="1.20.1560.10">
    <property type="entry name" value="ABC transporter type 1, transmembrane domain"/>
    <property type="match status" value="1"/>
</dbReference>
<comment type="caution">
    <text evidence="10">The sequence shown here is derived from an EMBL/GenBank/DDBJ whole genome shotgun (WGS) entry which is preliminary data.</text>
</comment>
<feature type="transmembrane region" description="Helical" evidence="8">
    <location>
        <begin position="76"/>
        <end position="97"/>
    </location>
</feature>
<feature type="transmembrane region" description="Helical" evidence="8">
    <location>
        <begin position="153"/>
        <end position="172"/>
    </location>
</feature>
<dbReference type="STRING" id="665126.ABB55_22325"/>
<evidence type="ECO:0000313" key="10">
    <source>
        <dbReference type="EMBL" id="KPL54625.1"/>
    </source>
</evidence>
<evidence type="ECO:0000256" key="8">
    <source>
        <dbReference type="SAM" id="Phobius"/>
    </source>
</evidence>
<dbReference type="GO" id="GO:0016887">
    <property type="term" value="F:ATP hydrolysis activity"/>
    <property type="evidence" value="ECO:0007669"/>
    <property type="project" value="InterPro"/>
</dbReference>
<feature type="transmembrane region" description="Helical" evidence="8">
    <location>
        <begin position="274"/>
        <end position="294"/>
    </location>
</feature>
<sequence>MEASETRNAPDRAIDAEAVAAVRAWARRDRRALTVMGGLAGVVIVNTFLQTRLNDWQGLFYDALERRDAASFVNELLHFLALAGMLLVLVVSQTWLVERLKIALRRIITDDLLDLWLVPKRAYLLAFAGEVGANPDQRIQDDARRIAELTADLGTSLLQAILLLLTFVGVLWGLSRQVGFPVGGEVLYVPGSMVWCAVAFSAFGSGLAWLIGRPLVRSNAERYEREAELRLALVRVEESAEGITLYGGEADERRTLARHFEAVTDAMGRLARQVANLTWATSGYGWLALVVPVIAAAPGYFSGTLTLGGLMMVVGAFNQVQSSLRWLVDNAPRLADWMATLQRILALRGALVKPAGRNGGRGHIRIEETEDPSLVLDHLELSLPGGTAGLAGAPVETVTPGEHVLIVGDPNAGKSMAFLALAGLWTLGSGTIRMPPRSRCLFLPERPYLPVGRLAAALAYPREPEEFEAAGLAAALDVVGLGHLAARLAEEGRWSRILPLDEQQVLAFARAMLHKPDWLFLDDAMSALDEEQIRRLHATLARHLPNTAVVGTGRKPDGSGFFERIVRIRRLT</sequence>
<protein>
    <recommendedName>
        <fullName evidence="9">ABC transmembrane type-1 domain-containing protein</fullName>
    </recommendedName>
</protein>
<dbReference type="GO" id="GO:0140359">
    <property type="term" value="F:ABC-type transporter activity"/>
    <property type="evidence" value="ECO:0007669"/>
    <property type="project" value="InterPro"/>
</dbReference>
<dbReference type="PANTHER" id="PTHR11384">
    <property type="entry name" value="ATP-BINDING CASSETTE, SUB-FAMILY D MEMBER"/>
    <property type="match status" value="1"/>
</dbReference>
<dbReference type="InterPro" id="IPR050835">
    <property type="entry name" value="ABC_transporter_sub-D"/>
</dbReference>
<dbReference type="InterPro" id="IPR011527">
    <property type="entry name" value="ABC1_TM_dom"/>
</dbReference>
<keyword evidence="3 8" id="KW-0812">Transmembrane</keyword>
<keyword evidence="2" id="KW-0813">Transport</keyword>
<evidence type="ECO:0000256" key="6">
    <source>
        <dbReference type="ARBA" id="ARBA00022989"/>
    </source>
</evidence>
<dbReference type="InterPro" id="IPR027417">
    <property type="entry name" value="P-loop_NTPase"/>
</dbReference>
<evidence type="ECO:0000259" key="9">
    <source>
        <dbReference type="PROSITE" id="PS50929"/>
    </source>
</evidence>
<dbReference type="PROSITE" id="PS50929">
    <property type="entry name" value="ABC_TM1F"/>
    <property type="match status" value="1"/>
</dbReference>
<name>A0A0N8GFL1_9HYPH</name>
<dbReference type="Gene3D" id="3.40.50.300">
    <property type="entry name" value="P-loop containing nucleotide triphosphate hydrolases"/>
    <property type="match status" value="1"/>
</dbReference>
<evidence type="ECO:0000256" key="3">
    <source>
        <dbReference type="ARBA" id="ARBA00022692"/>
    </source>
</evidence>
<keyword evidence="7 8" id="KW-0472">Membrane</keyword>
<evidence type="ECO:0000256" key="7">
    <source>
        <dbReference type="ARBA" id="ARBA00023136"/>
    </source>
</evidence>
<proteinExistence type="predicted"/>
<gene>
    <name evidence="10" type="ORF">ABB55_22325</name>
</gene>
<evidence type="ECO:0000256" key="4">
    <source>
        <dbReference type="ARBA" id="ARBA00022741"/>
    </source>
</evidence>
<dbReference type="InterPro" id="IPR003593">
    <property type="entry name" value="AAA+_ATPase"/>
</dbReference>
<keyword evidence="6 8" id="KW-1133">Transmembrane helix</keyword>
<evidence type="ECO:0000256" key="1">
    <source>
        <dbReference type="ARBA" id="ARBA00004651"/>
    </source>
</evidence>
<dbReference type="SMART" id="SM00382">
    <property type="entry name" value="AAA"/>
    <property type="match status" value="1"/>
</dbReference>
<dbReference type="SUPFAM" id="SSF52540">
    <property type="entry name" value="P-loop containing nucleoside triphosphate hydrolases"/>
    <property type="match status" value="1"/>
</dbReference>